<dbReference type="GO" id="GO:0006412">
    <property type="term" value="P:translation"/>
    <property type="evidence" value="ECO:0007669"/>
    <property type="project" value="TreeGrafter"/>
</dbReference>
<gene>
    <name evidence="6" type="ORF">Theth_1287</name>
</gene>
<dbReference type="PROSITE" id="PS51721">
    <property type="entry name" value="G_CP"/>
    <property type="match status" value="1"/>
</dbReference>
<dbReference type="HOGENOM" id="CLU_011106_1_0_0"/>
<reference evidence="6 7" key="1">
    <citation type="submission" date="2010-11" db="EMBL/GenBank/DDBJ databases">
        <title>The complete genome of Thermotoga thermarum DSM 5069.</title>
        <authorList>
            <consortium name="US DOE Joint Genome Institute (JGI-PGF)"/>
            <person name="Lucas S."/>
            <person name="Copeland A."/>
            <person name="Lapidus A."/>
            <person name="Bruce D."/>
            <person name="Goodwin L."/>
            <person name="Pitluck S."/>
            <person name="Kyrpides N."/>
            <person name="Mavromatis K."/>
            <person name="Ivanova N."/>
            <person name="Zeytun A."/>
            <person name="Brettin T."/>
            <person name="Detter J.C."/>
            <person name="Tapia R."/>
            <person name="Han C."/>
            <person name="Land M."/>
            <person name="Hauser L."/>
            <person name="Markowitz V."/>
            <person name="Cheng J.-F."/>
            <person name="Hugenholtz P."/>
            <person name="Woyke T."/>
            <person name="Wu D."/>
            <person name="Spring S."/>
            <person name="Schroeder M."/>
            <person name="Brambilla E."/>
            <person name="Klenk H.-P."/>
            <person name="Eisen J.A."/>
        </authorList>
    </citation>
    <scope>NUCLEOTIDE SEQUENCE [LARGE SCALE GENOMIC DNA]</scope>
    <source>
        <strain evidence="6 7">DSM 5069</strain>
    </source>
</reference>
<proteinExistence type="inferred from homology"/>
<feature type="binding site" evidence="4">
    <location>
        <begin position="111"/>
        <end position="116"/>
    </location>
    <ligand>
        <name>GTP</name>
        <dbReference type="ChEBI" id="CHEBI:37565"/>
    </ligand>
</feature>
<evidence type="ECO:0000256" key="1">
    <source>
        <dbReference type="ARBA" id="ARBA00022741"/>
    </source>
</evidence>
<dbReference type="SUPFAM" id="SSF52540">
    <property type="entry name" value="P-loop containing nucleoside triphosphate hydrolases"/>
    <property type="match status" value="1"/>
</dbReference>
<dbReference type="Gene3D" id="3.40.50.300">
    <property type="entry name" value="P-loop containing nucleotide triphosphate hydrolases"/>
    <property type="match status" value="1"/>
</dbReference>
<keyword evidence="3" id="KW-0963">Cytoplasm</keyword>
<feature type="binding site" evidence="4">
    <location>
        <position position="155"/>
    </location>
    <ligand>
        <name>GTP</name>
        <dbReference type="ChEBI" id="CHEBI:37565"/>
    </ligand>
</feature>
<evidence type="ECO:0000259" key="5">
    <source>
        <dbReference type="PROSITE" id="PS51721"/>
    </source>
</evidence>
<dbReference type="PATRIC" id="fig|688269.3.peg.1324"/>
<dbReference type="InterPro" id="IPR027417">
    <property type="entry name" value="P-loop_NTPase"/>
</dbReference>
<dbReference type="eggNOG" id="COG1161">
    <property type="taxonomic scope" value="Bacteria"/>
</dbReference>
<name>F7YUF5_9THEM</name>
<dbReference type="RefSeq" id="WP_013932575.1">
    <property type="nucleotide sequence ID" value="NC_015707.1"/>
</dbReference>
<dbReference type="InterPro" id="IPR016478">
    <property type="entry name" value="GTPase_MTG1"/>
</dbReference>
<dbReference type="Proteomes" id="UP000006804">
    <property type="component" value="Chromosome"/>
</dbReference>
<evidence type="ECO:0000256" key="4">
    <source>
        <dbReference type="PIRSR" id="PIRSR006230-1"/>
    </source>
</evidence>
<comment type="similarity">
    <text evidence="3">Belongs to the TRAFAC class YlqF/YawG GTPase family. MTG1 subfamily.</text>
</comment>
<evidence type="ECO:0000256" key="3">
    <source>
        <dbReference type="PIRNR" id="PIRNR006230"/>
    </source>
</evidence>
<sequence>MWYPGHMAKAARMLEKIKKHIDLFVELLDARAPIATRSYDRNIIKGKRNVILLTKSDLADPVLTQKWKKFFESKGENVFVVDKNSSRQSLINFISKFAPKNSLIAIVGCPNVGKSTVINKLKGTRSAKVGAVPGITRGLQWFSVEDLFRVLDTPGLLLPKISEIETAAKLLLVGSLPLELTPPEVLQKAYEIYAKLTKKDSVSFDEFIEAYALEKKMLAKGGVLDKERAIVSFFNNISQGKIGRITFEIPQEAIEDKSDSLPSA</sequence>
<keyword evidence="1 3" id="KW-0547">Nucleotide-binding</keyword>
<dbReference type="CDD" id="cd01856">
    <property type="entry name" value="YlqF"/>
    <property type="match status" value="1"/>
</dbReference>
<dbReference type="InterPro" id="IPR023179">
    <property type="entry name" value="GTP-bd_ortho_bundle_sf"/>
</dbReference>
<dbReference type="Gene3D" id="1.10.1580.10">
    <property type="match status" value="1"/>
</dbReference>
<dbReference type="PANTHER" id="PTHR45782:SF4">
    <property type="entry name" value="MITOCHONDRIAL RIBOSOME-ASSOCIATED GTPASE 1"/>
    <property type="match status" value="1"/>
</dbReference>
<dbReference type="KEGG" id="tta:Theth_1287"/>
<dbReference type="PIRSF" id="PIRSF006230">
    <property type="entry name" value="MG442"/>
    <property type="match status" value="1"/>
</dbReference>
<dbReference type="OrthoDB" id="9779790at2"/>
<dbReference type="GO" id="GO:0005525">
    <property type="term" value="F:GTP binding"/>
    <property type="evidence" value="ECO:0007669"/>
    <property type="project" value="UniProtKB-KW"/>
</dbReference>
<organism evidence="6 7">
    <name type="scientific">Pseudothermotoga thermarum DSM 5069</name>
    <dbReference type="NCBI Taxonomy" id="688269"/>
    <lineage>
        <taxon>Bacteria</taxon>
        <taxon>Thermotogati</taxon>
        <taxon>Thermotogota</taxon>
        <taxon>Thermotogae</taxon>
        <taxon>Thermotogales</taxon>
        <taxon>Thermotogaceae</taxon>
        <taxon>Pseudothermotoga</taxon>
    </lineage>
</organism>
<dbReference type="AlphaFoldDB" id="F7YUF5"/>
<dbReference type="InterPro" id="IPR006073">
    <property type="entry name" value="GTP-bd"/>
</dbReference>
<dbReference type="STRING" id="688269.Theth_1287"/>
<comment type="subcellular location">
    <subcellularLocation>
        <location evidence="3">Cytoplasm</location>
    </subcellularLocation>
</comment>
<keyword evidence="7" id="KW-1185">Reference proteome</keyword>
<dbReference type="InterPro" id="IPR030378">
    <property type="entry name" value="G_CP_dom"/>
</dbReference>
<dbReference type="GO" id="GO:0003924">
    <property type="term" value="F:GTPase activity"/>
    <property type="evidence" value="ECO:0007669"/>
    <property type="project" value="TreeGrafter"/>
</dbReference>
<dbReference type="Pfam" id="PF01926">
    <property type="entry name" value="MMR_HSR1"/>
    <property type="match status" value="1"/>
</dbReference>
<dbReference type="GO" id="GO:0005737">
    <property type="term" value="C:cytoplasm"/>
    <property type="evidence" value="ECO:0007669"/>
    <property type="project" value="UniProtKB-SubCell"/>
</dbReference>
<evidence type="ECO:0000313" key="6">
    <source>
        <dbReference type="EMBL" id="AEH51358.1"/>
    </source>
</evidence>
<keyword evidence="2 3" id="KW-0342">GTP-binding</keyword>
<comment type="function">
    <text evidence="3">Required for a late step of 50S ribosomal subunit assembly. Has GTPase activity.</text>
</comment>
<protein>
    <recommendedName>
        <fullName evidence="3">Ribosome biogenesis GTPase A</fullName>
    </recommendedName>
</protein>
<accession>F7YUF5</accession>
<evidence type="ECO:0000256" key="2">
    <source>
        <dbReference type="ARBA" id="ARBA00023134"/>
    </source>
</evidence>
<dbReference type="PANTHER" id="PTHR45782">
    <property type="entry name" value="MITOCHONDRIAL RIBOSOME-ASSOCIATED GTPASE 1"/>
    <property type="match status" value="1"/>
</dbReference>
<feature type="domain" description="CP-type G" evidence="5">
    <location>
        <begin position="11"/>
        <end position="159"/>
    </location>
</feature>
<evidence type="ECO:0000313" key="7">
    <source>
        <dbReference type="Proteomes" id="UP000006804"/>
    </source>
</evidence>
<dbReference type="EMBL" id="CP002351">
    <property type="protein sequence ID" value="AEH51358.1"/>
    <property type="molecule type" value="Genomic_DNA"/>
</dbReference>